<sequence>MTNTLDAVRNVLIETLELTQHPADLHRDTPLFGALPELDSFGVVQLVAELEEHFDITIDDEEFGAELFETVGTLTDFVDAKRASA</sequence>
<evidence type="ECO:0000313" key="3">
    <source>
        <dbReference type="Proteomes" id="UP001500943"/>
    </source>
</evidence>
<dbReference type="InterPro" id="IPR009081">
    <property type="entry name" value="PP-bd_ACP"/>
</dbReference>
<dbReference type="InterPro" id="IPR036736">
    <property type="entry name" value="ACP-like_sf"/>
</dbReference>
<gene>
    <name evidence="2" type="ORF">GCM10009655_22430</name>
</gene>
<reference evidence="3" key="1">
    <citation type="journal article" date="2019" name="Int. J. Syst. Evol. Microbiol.">
        <title>The Global Catalogue of Microorganisms (GCM) 10K type strain sequencing project: providing services to taxonomists for standard genome sequencing and annotation.</title>
        <authorList>
            <consortium name="The Broad Institute Genomics Platform"/>
            <consortium name="The Broad Institute Genome Sequencing Center for Infectious Disease"/>
            <person name="Wu L."/>
            <person name="Ma J."/>
        </authorList>
    </citation>
    <scope>NUCLEOTIDE SEQUENCE [LARGE SCALE GENOMIC DNA]</scope>
    <source>
        <strain evidence="3">JCM 12762</strain>
    </source>
</reference>
<proteinExistence type="predicted"/>
<evidence type="ECO:0000313" key="2">
    <source>
        <dbReference type="EMBL" id="GAA1222352.1"/>
    </source>
</evidence>
<dbReference type="EMBL" id="BAAAKW010000035">
    <property type="protein sequence ID" value="GAA1222352.1"/>
    <property type="molecule type" value="Genomic_DNA"/>
</dbReference>
<dbReference type="Gene3D" id="1.10.1200.10">
    <property type="entry name" value="ACP-like"/>
    <property type="match status" value="1"/>
</dbReference>
<organism evidence="2 3">
    <name type="scientific">Rhodoglobus aureus</name>
    <dbReference type="NCBI Taxonomy" id="191497"/>
    <lineage>
        <taxon>Bacteria</taxon>
        <taxon>Bacillati</taxon>
        <taxon>Actinomycetota</taxon>
        <taxon>Actinomycetes</taxon>
        <taxon>Micrococcales</taxon>
        <taxon>Microbacteriaceae</taxon>
        <taxon>Rhodoglobus</taxon>
    </lineage>
</organism>
<dbReference type="SUPFAM" id="SSF47336">
    <property type="entry name" value="ACP-like"/>
    <property type="match status" value="1"/>
</dbReference>
<name>A0ABP4GE55_9MICO</name>
<dbReference type="PROSITE" id="PS50075">
    <property type="entry name" value="CARRIER"/>
    <property type="match status" value="1"/>
</dbReference>
<feature type="domain" description="Carrier" evidence="1">
    <location>
        <begin position="2"/>
        <end position="82"/>
    </location>
</feature>
<keyword evidence="3" id="KW-1185">Reference proteome</keyword>
<comment type="caution">
    <text evidence="2">The sequence shown here is derived from an EMBL/GenBank/DDBJ whole genome shotgun (WGS) entry which is preliminary data.</text>
</comment>
<dbReference type="Pfam" id="PF00550">
    <property type="entry name" value="PP-binding"/>
    <property type="match status" value="1"/>
</dbReference>
<dbReference type="Proteomes" id="UP001500943">
    <property type="component" value="Unassembled WGS sequence"/>
</dbReference>
<dbReference type="RefSeq" id="WP_343925885.1">
    <property type="nucleotide sequence ID" value="NZ_BAAAKW010000035.1"/>
</dbReference>
<evidence type="ECO:0000259" key="1">
    <source>
        <dbReference type="PROSITE" id="PS50075"/>
    </source>
</evidence>
<protein>
    <submittedName>
        <fullName evidence="2">Acyl carrier protein</fullName>
    </submittedName>
</protein>
<accession>A0ABP4GE55</accession>